<dbReference type="AlphaFoldDB" id="A0A2K9HKX4"/>
<keyword evidence="2" id="KW-1185">Reference proteome</keyword>
<dbReference type="KEGG" id="pje:CRM71_08830"/>
<dbReference type="EMBL" id="FZNZ01000041">
    <property type="protein sequence ID" value="SNS10206.1"/>
    <property type="molecule type" value="Genomic_DNA"/>
</dbReference>
<reference evidence="1 2" key="1">
    <citation type="submission" date="2017-06" db="EMBL/GenBank/DDBJ databases">
        <authorList>
            <person name="Varghese N."/>
            <person name="Submissions S."/>
        </authorList>
    </citation>
    <scope>NUCLEOTIDE SEQUENCE [LARGE SCALE GENOMIC DNA]</scope>
    <source>
        <strain evidence="1 2">DSM 26989</strain>
    </source>
</reference>
<dbReference type="RefSeq" id="WP_089367124.1">
    <property type="nucleotide sequence ID" value="NZ_CP023863.1"/>
</dbReference>
<dbReference type="GeneID" id="94029490"/>
<evidence type="ECO:0000313" key="1">
    <source>
        <dbReference type="EMBL" id="SNS10206.1"/>
    </source>
</evidence>
<dbReference type="Proteomes" id="UP000198427">
    <property type="component" value="Unassembled WGS sequence"/>
</dbReference>
<gene>
    <name evidence="1" type="ORF">SAMN06265364_14126</name>
</gene>
<comment type="caution">
    <text evidence="1">The sequence shown here is derived from an EMBL/GenBank/DDBJ whole genome shotgun (WGS) entry which is preliminary data.</text>
</comment>
<sequence>MKKKKLLAVLSLLIIAGLFAYFAYVGGAFLRLTPVTGKQFEQTALTLGFTKAAVDKSAISDKTGIANITVMMKSVKDDLHNVMIDIPLEFYEFKDETDAINYYDRVSATLQMNIKEGIAVVKVNKVLGNADVYKNYNYDNPSFVIVRAGSTILITKFYCNIDSEKEVEQLLNKIKYNFNYSK</sequence>
<protein>
    <submittedName>
        <fullName evidence="1">Uncharacterized protein</fullName>
    </submittedName>
</protein>
<proteinExistence type="predicted"/>
<name>A0A2K9HKX4_9BACT</name>
<accession>A0A2K9HKX4</accession>
<organism evidence="1 2">
    <name type="scientific">Prevotella jejuni</name>
    <dbReference type="NCBI Taxonomy" id="1177574"/>
    <lineage>
        <taxon>Bacteria</taxon>
        <taxon>Pseudomonadati</taxon>
        <taxon>Bacteroidota</taxon>
        <taxon>Bacteroidia</taxon>
        <taxon>Bacteroidales</taxon>
        <taxon>Prevotellaceae</taxon>
        <taxon>Prevotella</taxon>
    </lineage>
</organism>
<evidence type="ECO:0000313" key="2">
    <source>
        <dbReference type="Proteomes" id="UP000198427"/>
    </source>
</evidence>